<feature type="transmembrane region" description="Helical" evidence="1">
    <location>
        <begin position="67"/>
        <end position="85"/>
    </location>
</feature>
<dbReference type="EMBL" id="FMYK01000003">
    <property type="protein sequence ID" value="SDC05116.1"/>
    <property type="molecule type" value="Genomic_DNA"/>
</dbReference>
<dbReference type="Pfam" id="PF01578">
    <property type="entry name" value="Cytochrom_C_asm"/>
    <property type="match status" value="1"/>
</dbReference>
<evidence type="ECO:0000256" key="1">
    <source>
        <dbReference type="SAM" id="Phobius"/>
    </source>
</evidence>
<feature type="transmembrane region" description="Helical" evidence="1">
    <location>
        <begin position="6"/>
        <end position="24"/>
    </location>
</feature>
<sequence>MLSLHTIFTLLSLFAYLASFLYLLSHFAKQSTANPFFVWSTLAVGLILHALTLSLDMVTAQGINYEVFNLISFTSGLMLLLTLIFSVYRPVLILNLISTPIAMIGLVVGSLLSTPGHVIRQQGIGMDIHIFLSLSAYAVLFMATIHAILIWLQNRELKRRQKHRIWVNLLPSLQTMESLLFDLILVGFILLTFALGFGFLTIDDFFAQHLVHKTVFSIISWLIYGGLLLGHWRFGWRGQKAIRFTLLGFVLLATGFIGSKFVLEILLMRS</sequence>
<feature type="transmembrane region" description="Helical" evidence="1">
    <location>
        <begin position="179"/>
        <end position="202"/>
    </location>
</feature>
<feature type="transmembrane region" description="Helical" evidence="1">
    <location>
        <begin position="92"/>
        <end position="113"/>
    </location>
</feature>
<gene>
    <name evidence="3" type="ORF">SAMN05421749_10321</name>
</gene>
<organism evidence="3 4">
    <name type="scientific">Acinetobacter marinus</name>
    <dbReference type="NCBI Taxonomy" id="281375"/>
    <lineage>
        <taxon>Bacteria</taxon>
        <taxon>Pseudomonadati</taxon>
        <taxon>Pseudomonadota</taxon>
        <taxon>Gammaproteobacteria</taxon>
        <taxon>Moraxellales</taxon>
        <taxon>Moraxellaceae</taxon>
        <taxon>Acinetobacter</taxon>
    </lineage>
</organism>
<keyword evidence="4" id="KW-1185">Reference proteome</keyword>
<dbReference type="PANTHER" id="PTHR38034">
    <property type="entry name" value="INNER MEMBRANE PROTEIN YPJD"/>
    <property type="match status" value="1"/>
</dbReference>
<feature type="transmembrane region" description="Helical" evidence="1">
    <location>
        <begin position="128"/>
        <end position="152"/>
    </location>
</feature>
<evidence type="ECO:0000259" key="2">
    <source>
        <dbReference type="Pfam" id="PF01578"/>
    </source>
</evidence>
<name>A0A1G6IH97_9GAMM</name>
<feature type="domain" description="Cytochrome c assembly protein" evidence="2">
    <location>
        <begin position="42"/>
        <end position="266"/>
    </location>
</feature>
<dbReference type="PANTHER" id="PTHR38034:SF1">
    <property type="entry name" value="INNER MEMBRANE PROTEIN YPJD"/>
    <property type="match status" value="1"/>
</dbReference>
<dbReference type="OrthoDB" id="9780793at2"/>
<feature type="transmembrane region" description="Helical" evidence="1">
    <location>
        <begin position="36"/>
        <end position="55"/>
    </location>
</feature>
<keyword evidence="1" id="KW-1133">Transmembrane helix</keyword>
<keyword evidence="1" id="KW-0812">Transmembrane</keyword>
<protein>
    <submittedName>
        <fullName evidence="3">ABC-type uncharacterized transport system, permease component</fullName>
    </submittedName>
</protein>
<evidence type="ECO:0000313" key="3">
    <source>
        <dbReference type="EMBL" id="SDC05116.1"/>
    </source>
</evidence>
<feature type="transmembrane region" description="Helical" evidence="1">
    <location>
        <begin position="244"/>
        <end position="263"/>
    </location>
</feature>
<dbReference type="InterPro" id="IPR052372">
    <property type="entry name" value="YpjD/HemX"/>
</dbReference>
<dbReference type="GO" id="GO:0017004">
    <property type="term" value="P:cytochrome complex assembly"/>
    <property type="evidence" value="ECO:0007669"/>
    <property type="project" value="InterPro"/>
</dbReference>
<reference evidence="4" key="1">
    <citation type="submission" date="2016-09" db="EMBL/GenBank/DDBJ databases">
        <authorList>
            <person name="Varghese N."/>
            <person name="Submissions S."/>
        </authorList>
    </citation>
    <scope>NUCLEOTIDE SEQUENCE [LARGE SCALE GENOMIC DNA]</scope>
    <source>
        <strain evidence="4">ANC 3699</strain>
    </source>
</reference>
<dbReference type="RefSeq" id="WP_092617514.1">
    <property type="nucleotide sequence ID" value="NZ_FMYK01000003.1"/>
</dbReference>
<proteinExistence type="predicted"/>
<dbReference type="InterPro" id="IPR002541">
    <property type="entry name" value="Cyt_c_assembly"/>
</dbReference>
<dbReference type="Proteomes" id="UP000242317">
    <property type="component" value="Unassembled WGS sequence"/>
</dbReference>
<keyword evidence="1" id="KW-0472">Membrane</keyword>
<accession>A0A1G6IH97</accession>
<dbReference type="GO" id="GO:0020037">
    <property type="term" value="F:heme binding"/>
    <property type="evidence" value="ECO:0007669"/>
    <property type="project" value="InterPro"/>
</dbReference>
<dbReference type="AlphaFoldDB" id="A0A1G6IH97"/>
<feature type="transmembrane region" description="Helical" evidence="1">
    <location>
        <begin position="214"/>
        <end position="232"/>
    </location>
</feature>
<evidence type="ECO:0000313" key="4">
    <source>
        <dbReference type="Proteomes" id="UP000242317"/>
    </source>
</evidence>